<name>A0A7Z0WN84_9PSEU</name>
<evidence type="ECO:0000259" key="1">
    <source>
        <dbReference type="Pfam" id="PF04149"/>
    </source>
</evidence>
<accession>A0A7Z0WN84</accession>
<feature type="domain" description="DUF397" evidence="1">
    <location>
        <begin position="2"/>
        <end position="49"/>
    </location>
</feature>
<proteinExistence type="predicted"/>
<dbReference type="Pfam" id="PF04149">
    <property type="entry name" value="DUF397"/>
    <property type="match status" value="1"/>
</dbReference>
<organism evidence="2 3">
    <name type="scientific">Actinophytocola xinjiangensis</name>
    <dbReference type="NCBI Taxonomy" id="485602"/>
    <lineage>
        <taxon>Bacteria</taxon>
        <taxon>Bacillati</taxon>
        <taxon>Actinomycetota</taxon>
        <taxon>Actinomycetes</taxon>
        <taxon>Pseudonocardiales</taxon>
        <taxon>Pseudonocardiaceae</taxon>
    </lineage>
</organism>
<gene>
    <name evidence="2" type="ORF">BLA60_10805</name>
</gene>
<dbReference type="AlphaFoldDB" id="A0A7Z0WN84"/>
<protein>
    <submittedName>
        <fullName evidence="2">DUF397 domain-containing protein</fullName>
    </submittedName>
</protein>
<dbReference type="RefSeq" id="WP_075132692.1">
    <property type="nucleotide sequence ID" value="NZ_MSIF01000004.1"/>
</dbReference>
<dbReference type="Proteomes" id="UP000185696">
    <property type="component" value="Unassembled WGS sequence"/>
</dbReference>
<dbReference type="OrthoDB" id="4299240at2"/>
<dbReference type="EMBL" id="MSIF01000004">
    <property type="protein sequence ID" value="OLF11457.1"/>
    <property type="molecule type" value="Genomic_DNA"/>
</dbReference>
<keyword evidence="3" id="KW-1185">Reference proteome</keyword>
<comment type="caution">
    <text evidence="2">The sequence shown here is derived from an EMBL/GenBank/DDBJ whole genome shotgun (WGS) entry which is preliminary data.</text>
</comment>
<dbReference type="InterPro" id="IPR007278">
    <property type="entry name" value="DUF397"/>
</dbReference>
<evidence type="ECO:0000313" key="3">
    <source>
        <dbReference type="Proteomes" id="UP000185696"/>
    </source>
</evidence>
<sequence>MKWRSSSYSGPNGNCVQVRGDLAAVRDSKEVGGPLLAAPALRELVRDVKAGRFDR</sequence>
<evidence type="ECO:0000313" key="2">
    <source>
        <dbReference type="EMBL" id="OLF11457.1"/>
    </source>
</evidence>
<reference evidence="2 3" key="1">
    <citation type="submission" date="2016-12" db="EMBL/GenBank/DDBJ databases">
        <title>The draft genome sequence of Actinophytocola xinjiangensis.</title>
        <authorList>
            <person name="Wang W."/>
            <person name="Yuan L."/>
        </authorList>
    </citation>
    <scope>NUCLEOTIDE SEQUENCE [LARGE SCALE GENOMIC DNA]</scope>
    <source>
        <strain evidence="2 3">CGMCC 4.4663</strain>
    </source>
</reference>